<dbReference type="EMBL" id="LTAN01000001">
    <property type="protein sequence ID" value="OBR15054.1"/>
    <property type="molecule type" value="Genomic_DNA"/>
</dbReference>
<protein>
    <submittedName>
        <fullName evidence="1">C6 transcription factor</fullName>
    </submittedName>
</protein>
<accession>A0A1B7YSX6</accession>
<dbReference type="RefSeq" id="XP_018163571.1">
    <property type="nucleotide sequence ID" value="XM_018295209.1"/>
</dbReference>
<dbReference type="Proteomes" id="UP000092177">
    <property type="component" value="Chromosome 1"/>
</dbReference>
<dbReference type="KEGG" id="chig:CH63R_00234"/>
<reference evidence="2" key="1">
    <citation type="journal article" date="2017" name="BMC Genomics">
        <title>Gapless genome assembly of Colletotrichum higginsianum reveals chromosome structure and association of transposable elements with secondary metabolite gene clusters.</title>
        <authorList>
            <person name="Dallery J.-F."/>
            <person name="Lapalu N."/>
            <person name="Zampounis A."/>
            <person name="Pigne S."/>
            <person name="Luyten I."/>
            <person name="Amselem J."/>
            <person name="Wittenberg A.H.J."/>
            <person name="Zhou S."/>
            <person name="de Queiroz M.V."/>
            <person name="Robin G.P."/>
            <person name="Auger A."/>
            <person name="Hainaut M."/>
            <person name="Henrissat B."/>
            <person name="Kim K.-T."/>
            <person name="Lee Y.-H."/>
            <person name="Lespinet O."/>
            <person name="Schwartz D.C."/>
            <person name="Thon M.R."/>
            <person name="O'Connell R.J."/>
        </authorList>
    </citation>
    <scope>NUCLEOTIDE SEQUENCE [LARGE SCALE GENOMIC DNA]</scope>
    <source>
        <strain evidence="2">IMI 349063</strain>
    </source>
</reference>
<dbReference type="GeneID" id="28859316"/>
<sequence>MATPAYQVVRSRRALYRNVKPVTSDTGLAFLQPAKVSCVDAHTLADLRPYRPATAEITTVPSCRNLFHPTPGDEDFPLLPRNLLPCDSRPTLSNLVPFRCAVGFNTAGSGPYDDSDTEAGRAAALGIYTDPIAAHRRIRTLRILTTVVVCLCV</sequence>
<gene>
    <name evidence="1" type="ORF">CH63R_00234</name>
</gene>
<organism evidence="1 2">
    <name type="scientific">Colletotrichum higginsianum (strain IMI 349063)</name>
    <name type="common">Crucifer anthracnose fungus</name>
    <dbReference type="NCBI Taxonomy" id="759273"/>
    <lineage>
        <taxon>Eukaryota</taxon>
        <taxon>Fungi</taxon>
        <taxon>Dikarya</taxon>
        <taxon>Ascomycota</taxon>
        <taxon>Pezizomycotina</taxon>
        <taxon>Sordariomycetes</taxon>
        <taxon>Hypocreomycetidae</taxon>
        <taxon>Glomerellales</taxon>
        <taxon>Glomerellaceae</taxon>
        <taxon>Colletotrichum</taxon>
        <taxon>Colletotrichum destructivum species complex</taxon>
    </lineage>
</organism>
<dbReference type="VEuPathDB" id="FungiDB:CH63R_00234"/>
<keyword evidence="2" id="KW-1185">Reference proteome</keyword>
<name>A0A1B7YSX6_COLHI</name>
<proteinExistence type="predicted"/>
<dbReference type="AlphaFoldDB" id="A0A1B7YSX6"/>
<comment type="caution">
    <text evidence="1">The sequence shown here is derived from an EMBL/GenBank/DDBJ whole genome shotgun (WGS) entry which is preliminary data.</text>
</comment>
<evidence type="ECO:0000313" key="2">
    <source>
        <dbReference type="Proteomes" id="UP000092177"/>
    </source>
</evidence>
<evidence type="ECO:0000313" key="1">
    <source>
        <dbReference type="EMBL" id="OBR15054.1"/>
    </source>
</evidence>